<sequence length="316" mass="35790">MEDFRVTCSTVETGTPVKSNESKEHGGLGKFDIEYHYEKKRAKLPFGRVSKTVRREFKPKYHPEDVNVDDGVSAEEASEDAGLPWFERSNTLCDEKPTTVGLDVYSRIGSRTSRTASRHGTLHHSRQLVLSKSREELIHPSKLRSKSRNQDNKRKIKHEKTETVQEHIFQLKRKQASWDNLTHCASDERIRKMRKSSECFPAGPDSSVYLTYMNPVSSSSSLHPTSWHAPDGDLSLHEAFGTQYASTPVSLLGRETRTNSKPSFSFPDDYLQSETASVAPLQVFNQALMWQAEDIQQVPQTPKDNETLGTFSLQST</sequence>
<dbReference type="KEGG" id="lak:106152307"/>
<proteinExistence type="predicted"/>
<gene>
    <name evidence="3" type="primary">LOC106152307</name>
</gene>
<protein>
    <submittedName>
        <fullName evidence="3">Uncharacterized protein LOC106152307</fullName>
    </submittedName>
</protein>
<reference evidence="3" key="1">
    <citation type="submission" date="2025-08" db="UniProtKB">
        <authorList>
            <consortium name="RefSeq"/>
        </authorList>
    </citation>
    <scope>IDENTIFICATION</scope>
    <source>
        <tissue evidence="3">Gonads</tissue>
    </source>
</reference>
<dbReference type="GeneID" id="106152307"/>
<keyword evidence="2" id="KW-1185">Reference proteome</keyword>
<accession>A0A1S3H834</accession>
<name>A0A1S3H834_LINAN</name>
<evidence type="ECO:0000256" key="1">
    <source>
        <dbReference type="SAM" id="MobiDB-lite"/>
    </source>
</evidence>
<feature type="region of interest" description="Disordered" evidence="1">
    <location>
        <begin position="1"/>
        <end position="25"/>
    </location>
</feature>
<feature type="region of interest" description="Disordered" evidence="1">
    <location>
        <begin position="137"/>
        <end position="159"/>
    </location>
</feature>
<feature type="compositionally biased region" description="Basic and acidic residues" evidence="1">
    <location>
        <begin position="148"/>
        <end position="159"/>
    </location>
</feature>
<evidence type="ECO:0000313" key="2">
    <source>
        <dbReference type="Proteomes" id="UP000085678"/>
    </source>
</evidence>
<dbReference type="Proteomes" id="UP000085678">
    <property type="component" value="Unplaced"/>
</dbReference>
<dbReference type="RefSeq" id="XP_013381284.1">
    <property type="nucleotide sequence ID" value="XM_013525830.2"/>
</dbReference>
<dbReference type="AlphaFoldDB" id="A0A1S3H834"/>
<dbReference type="InParanoid" id="A0A1S3H834"/>
<evidence type="ECO:0000313" key="3">
    <source>
        <dbReference type="RefSeq" id="XP_013381284.1"/>
    </source>
</evidence>
<feature type="compositionally biased region" description="Polar residues" evidence="1">
    <location>
        <begin position="7"/>
        <end position="19"/>
    </location>
</feature>
<organism evidence="2 3">
    <name type="scientific">Lingula anatina</name>
    <name type="common">Brachiopod</name>
    <name type="synonym">Lingula unguis</name>
    <dbReference type="NCBI Taxonomy" id="7574"/>
    <lineage>
        <taxon>Eukaryota</taxon>
        <taxon>Metazoa</taxon>
        <taxon>Spiralia</taxon>
        <taxon>Lophotrochozoa</taxon>
        <taxon>Brachiopoda</taxon>
        <taxon>Linguliformea</taxon>
        <taxon>Lingulata</taxon>
        <taxon>Lingulida</taxon>
        <taxon>Linguloidea</taxon>
        <taxon>Lingulidae</taxon>
        <taxon>Lingula</taxon>
    </lineage>
</organism>